<dbReference type="GO" id="GO:0046983">
    <property type="term" value="F:protein dimerization activity"/>
    <property type="evidence" value="ECO:0007669"/>
    <property type="project" value="InterPro"/>
</dbReference>
<dbReference type="Pfam" id="PF05699">
    <property type="entry name" value="Dimer_Tnp_hAT"/>
    <property type="match status" value="1"/>
</dbReference>
<gene>
    <name evidence="2" type="ORF">FKW44_003094</name>
</gene>
<sequence length="175" mass="19912">EMFEALDVVRSEVERRFDQEGLRIAAGREQAVLEAAQGKRVDVGSPELSPFSREQLSIELDILRDVCRGREVFTIQDVVSILHTLQPQTRSMLSEVEKLIKLCLALPISVAASERSFSALRRLKTWLRNTMKQERLTHLAIMNAHSDLLDECDVSALLEEFISRSTERRSTFGKV</sequence>
<reference evidence="3" key="1">
    <citation type="submission" date="2021-01" db="EMBL/GenBank/DDBJ databases">
        <title>Caligus Genome Assembly.</title>
        <authorList>
            <person name="Gallardo-Escarate C."/>
        </authorList>
    </citation>
    <scope>NUCLEOTIDE SEQUENCE [LARGE SCALE GENOMIC DNA]</scope>
</reference>
<dbReference type="InterPro" id="IPR052958">
    <property type="entry name" value="IFN-induced_PKR_regulator"/>
</dbReference>
<evidence type="ECO:0000313" key="3">
    <source>
        <dbReference type="Proteomes" id="UP000595437"/>
    </source>
</evidence>
<dbReference type="AlphaFoldDB" id="A0A7T8KL41"/>
<organism evidence="2 3">
    <name type="scientific">Caligus rogercresseyi</name>
    <name type="common">Sea louse</name>
    <dbReference type="NCBI Taxonomy" id="217165"/>
    <lineage>
        <taxon>Eukaryota</taxon>
        <taxon>Metazoa</taxon>
        <taxon>Ecdysozoa</taxon>
        <taxon>Arthropoda</taxon>
        <taxon>Crustacea</taxon>
        <taxon>Multicrustacea</taxon>
        <taxon>Hexanauplia</taxon>
        <taxon>Copepoda</taxon>
        <taxon>Siphonostomatoida</taxon>
        <taxon>Caligidae</taxon>
        <taxon>Caligus</taxon>
    </lineage>
</organism>
<dbReference type="InterPro" id="IPR008906">
    <property type="entry name" value="HATC_C_dom"/>
</dbReference>
<feature type="domain" description="HAT C-terminal dimerisation" evidence="1">
    <location>
        <begin position="95"/>
        <end position="148"/>
    </location>
</feature>
<protein>
    <submittedName>
        <fullName evidence="2">Zinc finger MYM-type protein 1</fullName>
    </submittedName>
</protein>
<dbReference type="PANTHER" id="PTHR46289">
    <property type="entry name" value="52 KDA REPRESSOR OF THE INHIBITOR OF THE PROTEIN KINASE-LIKE PROTEIN-RELATED"/>
    <property type="match status" value="1"/>
</dbReference>
<proteinExistence type="predicted"/>
<accession>A0A7T8KL41</accession>
<dbReference type="PANTHER" id="PTHR46289:SF17">
    <property type="entry name" value="HAT C-TERMINAL DIMERISATION DOMAIN-CONTAINING PROTEIN"/>
    <property type="match status" value="1"/>
</dbReference>
<name>A0A7T8KL41_CALRO</name>
<feature type="non-terminal residue" evidence="2">
    <location>
        <position position="1"/>
    </location>
</feature>
<evidence type="ECO:0000313" key="2">
    <source>
        <dbReference type="EMBL" id="QQP57932.1"/>
    </source>
</evidence>
<dbReference type="Proteomes" id="UP000595437">
    <property type="component" value="Chromosome 2"/>
</dbReference>
<dbReference type="OrthoDB" id="6589422at2759"/>
<dbReference type="EMBL" id="CP045891">
    <property type="protein sequence ID" value="QQP57932.1"/>
    <property type="molecule type" value="Genomic_DNA"/>
</dbReference>
<evidence type="ECO:0000259" key="1">
    <source>
        <dbReference type="Pfam" id="PF05699"/>
    </source>
</evidence>
<keyword evidence="3" id="KW-1185">Reference proteome</keyword>